<protein>
    <submittedName>
        <fullName evidence="2">Uncharacterized protein</fullName>
    </submittedName>
</protein>
<dbReference type="GO" id="GO:0051377">
    <property type="term" value="F:mannose-ethanolamine phosphotransferase activity"/>
    <property type="evidence" value="ECO:0007669"/>
    <property type="project" value="TreeGrafter"/>
</dbReference>
<dbReference type="PANTHER" id="PTHR23071:SF1">
    <property type="entry name" value="GPI ETHANOLAMINE PHOSPHATE TRANSFERASE 3"/>
    <property type="match status" value="1"/>
</dbReference>
<organism evidence="2 3">
    <name type="scientific">Pleuronectes platessa</name>
    <name type="common">European plaice</name>
    <dbReference type="NCBI Taxonomy" id="8262"/>
    <lineage>
        <taxon>Eukaryota</taxon>
        <taxon>Metazoa</taxon>
        <taxon>Chordata</taxon>
        <taxon>Craniata</taxon>
        <taxon>Vertebrata</taxon>
        <taxon>Euteleostomi</taxon>
        <taxon>Actinopterygii</taxon>
        <taxon>Neopterygii</taxon>
        <taxon>Teleostei</taxon>
        <taxon>Neoteleostei</taxon>
        <taxon>Acanthomorphata</taxon>
        <taxon>Carangaria</taxon>
        <taxon>Pleuronectiformes</taxon>
        <taxon>Pleuronectoidei</taxon>
        <taxon>Pleuronectidae</taxon>
        <taxon>Pleuronectes</taxon>
    </lineage>
</organism>
<accession>A0A9N7U6R6</accession>
<keyword evidence="3" id="KW-1185">Reference proteome</keyword>
<feature type="transmembrane region" description="Helical" evidence="1">
    <location>
        <begin position="62"/>
        <end position="81"/>
    </location>
</feature>
<dbReference type="GO" id="GO:0006506">
    <property type="term" value="P:GPI anchor biosynthetic process"/>
    <property type="evidence" value="ECO:0007669"/>
    <property type="project" value="InterPro"/>
</dbReference>
<gene>
    <name evidence="2" type="ORF">PLEPLA_LOCUS13758</name>
</gene>
<dbReference type="PANTHER" id="PTHR23071">
    <property type="entry name" value="PHOSPHATIDYLINOSITOL GLYCAN"/>
    <property type="match status" value="1"/>
</dbReference>
<evidence type="ECO:0000313" key="3">
    <source>
        <dbReference type="Proteomes" id="UP001153269"/>
    </source>
</evidence>
<evidence type="ECO:0000313" key="2">
    <source>
        <dbReference type="EMBL" id="CAB1425825.1"/>
    </source>
</evidence>
<dbReference type="AlphaFoldDB" id="A0A9N7U6R6"/>
<dbReference type="EMBL" id="CADEAL010000836">
    <property type="protein sequence ID" value="CAB1425825.1"/>
    <property type="molecule type" value="Genomic_DNA"/>
</dbReference>
<reference evidence="2" key="1">
    <citation type="submission" date="2020-03" db="EMBL/GenBank/DDBJ databases">
        <authorList>
            <person name="Weist P."/>
        </authorList>
    </citation>
    <scope>NUCLEOTIDE SEQUENCE</scope>
</reference>
<proteinExistence type="predicted"/>
<name>A0A9N7U6R6_PLEPL</name>
<sequence length="96" mass="10810">MEMRLREKPQEFSAALLQLATRYLFIQGAQVFASVCAAAILRRHLMVWKVFAPKLMFEASGFLVSSVSLLIGVTLVLRVDVAVGRWFKKIIPDASR</sequence>
<dbReference type="GO" id="GO:0005789">
    <property type="term" value="C:endoplasmic reticulum membrane"/>
    <property type="evidence" value="ECO:0007669"/>
    <property type="project" value="TreeGrafter"/>
</dbReference>
<evidence type="ECO:0000256" key="1">
    <source>
        <dbReference type="SAM" id="Phobius"/>
    </source>
</evidence>
<keyword evidence="1" id="KW-0472">Membrane</keyword>
<dbReference type="InterPro" id="IPR039524">
    <property type="entry name" value="PIGO/GPI13"/>
</dbReference>
<dbReference type="Proteomes" id="UP001153269">
    <property type="component" value="Unassembled WGS sequence"/>
</dbReference>
<comment type="caution">
    <text evidence="2">The sequence shown here is derived from an EMBL/GenBank/DDBJ whole genome shotgun (WGS) entry which is preliminary data.</text>
</comment>
<keyword evidence="1" id="KW-1133">Transmembrane helix</keyword>
<keyword evidence="1" id="KW-0812">Transmembrane</keyword>